<keyword evidence="1" id="KW-0812">Transmembrane</keyword>
<name>A0ABV6PVP9_9BURK</name>
<keyword evidence="3" id="KW-1185">Reference proteome</keyword>
<dbReference type="RefSeq" id="WP_377542621.1">
    <property type="nucleotide sequence ID" value="NZ_JBHUHJ010000001.1"/>
</dbReference>
<dbReference type="Proteomes" id="UP001589834">
    <property type="component" value="Unassembled WGS sequence"/>
</dbReference>
<accession>A0ABV6PVP9</accession>
<comment type="caution">
    <text evidence="2">The sequence shown here is derived from an EMBL/GenBank/DDBJ whole genome shotgun (WGS) entry which is preliminary data.</text>
</comment>
<protein>
    <submittedName>
        <fullName evidence="2">Uncharacterized protein</fullName>
    </submittedName>
</protein>
<keyword evidence="1" id="KW-0472">Membrane</keyword>
<gene>
    <name evidence="2" type="ORF">ACFFGG_15250</name>
</gene>
<feature type="transmembrane region" description="Helical" evidence="1">
    <location>
        <begin position="35"/>
        <end position="56"/>
    </location>
</feature>
<evidence type="ECO:0000313" key="3">
    <source>
        <dbReference type="Proteomes" id="UP001589834"/>
    </source>
</evidence>
<proteinExistence type="predicted"/>
<evidence type="ECO:0000313" key="2">
    <source>
        <dbReference type="EMBL" id="MFC0593909.1"/>
    </source>
</evidence>
<keyword evidence="1" id="KW-1133">Transmembrane helix</keyword>
<reference evidence="2 3" key="1">
    <citation type="submission" date="2024-09" db="EMBL/GenBank/DDBJ databases">
        <authorList>
            <person name="Sun Q."/>
            <person name="Mori K."/>
        </authorList>
    </citation>
    <scope>NUCLEOTIDE SEQUENCE [LARGE SCALE GENOMIC DNA]</scope>
    <source>
        <strain evidence="2 3">NCAIM B.02336</strain>
    </source>
</reference>
<dbReference type="EMBL" id="JBHLTN010000032">
    <property type="protein sequence ID" value="MFC0593909.1"/>
    <property type="molecule type" value="Genomic_DNA"/>
</dbReference>
<sequence length="293" mass="33485">MQTWFLGLVATLLGRFIDRTNVRFPESWKARSLIFLQVWGVTFLAVLSFGYAGYLLNFQEHTQAGIAEFFLPLCVGSYFCRQALKNRISVNSRFGNDQIPTFQSSRPPTAAAYLGRWATQAISQKGVLMWPFNRKAQELPDVHVRSWNLMHFATDPDRNWDFASNFRKTAIPGSVLTCETTFIMGSVARGIIRERVNPSLVETCIASAEKVFHQSFEEDSKAPLPDEMQEIYGPQKLNLVASNALEQYAEDDDQLYLTVSRFVSRIKGDPRMKHEILPLFEERRKVLIEAFGE</sequence>
<evidence type="ECO:0000256" key="1">
    <source>
        <dbReference type="SAM" id="Phobius"/>
    </source>
</evidence>
<organism evidence="2 3">
    <name type="scientific">Ottowia pentelensis</name>
    <dbReference type="NCBI Taxonomy" id="511108"/>
    <lineage>
        <taxon>Bacteria</taxon>
        <taxon>Pseudomonadati</taxon>
        <taxon>Pseudomonadota</taxon>
        <taxon>Betaproteobacteria</taxon>
        <taxon>Burkholderiales</taxon>
        <taxon>Comamonadaceae</taxon>
        <taxon>Ottowia</taxon>
    </lineage>
</organism>